<dbReference type="STRING" id="1075417.SAMN05421823_104514"/>
<keyword evidence="3" id="KW-1185">Reference proteome</keyword>
<dbReference type="InterPro" id="IPR036188">
    <property type="entry name" value="FAD/NAD-bd_sf"/>
</dbReference>
<dbReference type="OrthoDB" id="1494755at2"/>
<dbReference type="PRINTS" id="PR00411">
    <property type="entry name" value="PNDRDTASEI"/>
</dbReference>
<dbReference type="Pfam" id="PF07992">
    <property type="entry name" value="Pyr_redox_2"/>
    <property type="match status" value="1"/>
</dbReference>
<name>A0A1G9HRA3_9BACT</name>
<dbReference type="AlphaFoldDB" id="A0A1G9HRA3"/>
<evidence type="ECO:0000313" key="2">
    <source>
        <dbReference type="EMBL" id="SDL15488.1"/>
    </source>
</evidence>
<reference evidence="2 3" key="1">
    <citation type="submission" date="2016-10" db="EMBL/GenBank/DDBJ databases">
        <authorList>
            <person name="de Groot N.N."/>
        </authorList>
    </citation>
    <scope>NUCLEOTIDE SEQUENCE [LARGE SCALE GENOMIC DNA]</scope>
    <source>
        <strain evidence="2 3">DSM 25186</strain>
    </source>
</reference>
<gene>
    <name evidence="2" type="ORF">SAMN05421823_104514</name>
</gene>
<dbReference type="SUPFAM" id="SSF51905">
    <property type="entry name" value="FAD/NAD(P)-binding domain"/>
    <property type="match status" value="1"/>
</dbReference>
<sequence>MSLTAEQVLQHMQVPDATGIYVIGAFEKRVTLYSQQVRALNLIWALHSLNRLAGVGGDPPKICVIGAGPAGMTAALAAASVGCSVELLEENDTIIPTLYGNKTRWIHPHIYEWPEPIAYESQAKLPILNWKENWAGEVREMLVREFGGHRFRNSVGIRLNVNNIEVDRAQRNGSRRVRWNSYGKAGSTGSFAAVLLAVGFRQERNVGALPKLSYWDNDSLNQPRIKGKVLISGTGDGGLVDLVRVCISDFSHDQLLQFVNPDWAPDAGHTEDIKTEFEQLCLSLQAIEKKAAALTAGEASDASEFISSEYNKLVAPTLDARIKTRLRSSVHVTLNGTSFDPLHLNSSILNRLFASRLISGLEAVTYKSGEIKSADFNGRSYKVTIGQNPPEEFDHVVIRHGVEREPPKFLGWIWDKCAPMRARNALDQTREPAWGNYFGPDAPLEAVLKLHDVSSVEGSEKAIFGSFFNTLGGPLVFVCPRFAAPGPTARPIVDTNTDSTSSDSVVDEQLINAIPAVEFEWGEGRPVTVEGDSAAMESVHDIFLKHGEKPPKKRAVDELTSDLAGRTFISIGLFSNAYTLKAVRETLASKAELVQHIVERWYAIRVPNPQDIQKTALYTTEPSGIDYAMIARIHYEGRTVVVVGGMTAEGTRRVGKHFAENWREIAEQSRKIENFFQIYRVPLDFGPLDVVATSMIEMSELGS</sequence>
<proteinExistence type="predicted"/>
<organism evidence="2 3">
    <name type="scientific">Catalinimonas alkaloidigena</name>
    <dbReference type="NCBI Taxonomy" id="1075417"/>
    <lineage>
        <taxon>Bacteria</taxon>
        <taxon>Pseudomonadati</taxon>
        <taxon>Bacteroidota</taxon>
        <taxon>Cytophagia</taxon>
        <taxon>Cytophagales</taxon>
        <taxon>Catalimonadaceae</taxon>
        <taxon>Catalinimonas</taxon>
    </lineage>
</organism>
<dbReference type="Proteomes" id="UP000198510">
    <property type="component" value="Unassembled WGS sequence"/>
</dbReference>
<dbReference type="InterPro" id="IPR023753">
    <property type="entry name" value="FAD/NAD-binding_dom"/>
</dbReference>
<evidence type="ECO:0000259" key="1">
    <source>
        <dbReference type="Pfam" id="PF07992"/>
    </source>
</evidence>
<accession>A0A1G9HRA3</accession>
<feature type="domain" description="FAD/NAD(P)-binding" evidence="1">
    <location>
        <begin position="61"/>
        <end position="204"/>
    </location>
</feature>
<evidence type="ECO:0000313" key="3">
    <source>
        <dbReference type="Proteomes" id="UP000198510"/>
    </source>
</evidence>
<dbReference type="Gene3D" id="3.40.50.720">
    <property type="entry name" value="NAD(P)-binding Rossmann-like Domain"/>
    <property type="match status" value="1"/>
</dbReference>
<dbReference type="EMBL" id="FNFO01000004">
    <property type="protein sequence ID" value="SDL15488.1"/>
    <property type="molecule type" value="Genomic_DNA"/>
</dbReference>
<protein>
    <submittedName>
        <fullName evidence="2">Pyridine nucleotide-disulphide oxidoreductase</fullName>
    </submittedName>
</protein>
<dbReference type="GO" id="GO:0016491">
    <property type="term" value="F:oxidoreductase activity"/>
    <property type="evidence" value="ECO:0007669"/>
    <property type="project" value="InterPro"/>
</dbReference>